<dbReference type="AlphaFoldDB" id="A0AA39L6N6"/>
<organism evidence="1 2">
    <name type="scientific">Sarocladium strictum</name>
    <name type="common">Black bundle disease fungus</name>
    <name type="synonym">Acremonium strictum</name>
    <dbReference type="NCBI Taxonomy" id="5046"/>
    <lineage>
        <taxon>Eukaryota</taxon>
        <taxon>Fungi</taxon>
        <taxon>Dikarya</taxon>
        <taxon>Ascomycota</taxon>
        <taxon>Pezizomycotina</taxon>
        <taxon>Sordariomycetes</taxon>
        <taxon>Hypocreomycetidae</taxon>
        <taxon>Hypocreales</taxon>
        <taxon>Sarocladiaceae</taxon>
        <taxon>Sarocladium</taxon>
    </lineage>
</organism>
<keyword evidence="2" id="KW-1185">Reference proteome</keyword>
<evidence type="ECO:0000313" key="1">
    <source>
        <dbReference type="EMBL" id="KAK0386102.1"/>
    </source>
</evidence>
<dbReference type="EMBL" id="JAPDFR010000005">
    <property type="protein sequence ID" value="KAK0386102.1"/>
    <property type="molecule type" value="Genomic_DNA"/>
</dbReference>
<dbReference type="Proteomes" id="UP001175261">
    <property type="component" value="Unassembled WGS sequence"/>
</dbReference>
<name>A0AA39L6N6_SARSR</name>
<evidence type="ECO:0000313" key="2">
    <source>
        <dbReference type="Proteomes" id="UP001175261"/>
    </source>
</evidence>
<sequence>MPRLPRPSSAARSTSTNNVNLIGGLRIMDESDDARIDPPPRMPIPADTTAFRAVAALVNRGLCMLECQVGKQAIVRIGQDIVRNQQTIYNDKIENMGWWVGLFLYRLRTGFPVVLLSNHIEGEGESQLHEWTSDGTGMRQWDASNAGVIRLNKAMVANMIQAGYNAATTSHEDELIAFECFSFELGVTIAHEIMHIFAAFLIGDTHRSTPPPVTFIPELYNEVGDDGIEYGESGRAWEGRALGGIVQAFESRSSILGARQAGILYLVDANSIARPLDHNCIRRCLSLNFSFPLQTTGQPRRLIQLEQQRRGMSDVRIANLPPGLRHRRVRVPPMISTPVMQTLRARAAYTYEGREFINLQRIPRQVACLFSAA</sequence>
<proteinExistence type="predicted"/>
<accession>A0AA39L6N6</accession>
<comment type="caution">
    <text evidence="1">The sequence shown here is derived from an EMBL/GenBank/DDBJ whole genome shotgun (WGS) entry which is preliminary data.</text>
</comment>
<gene>
    <name evidence="1" type="ORF">NLU13_5939</name>
</gene>
<protein>
    <submittedName>
        <fullName evidence="1">Uncharacterized protein</fullName>
    </submittedName>
</protein>
<reference evidence="1" key="1">
    <citation type="submission" date="2022-10" db="EMBL/GenBank/DDBJ databases">
        <title>Determination and structural analysis of whole genome sequence of Sarocladium strictum F4-1.</title>
        <authorList>
            <person name="Hu L."/>
            <person name="Jiang Y."/>
        </authorList>
    </citation>
    <scope>NUCLEOTIDE SEQUENCE</scope>
    <source>
        <strain evidence="1">F4-1</strain>
    </source>
</reference>